<feature type="transmembrane region" description="Helical" evidence="2">
    <location>
        <begin position="236"/>
        <end position="257"/>
    </location>
</feature>
<evidence type="ECO:0000313" key="4">
    <source>
        <dbReference type="Proteomes" id="UP000618795"/>
    </source>
</evidence>
<organism evidence="3 4">
    <name type="scientific">Streptomyces filipinensis</name>
    <dbReference type="NCBI Taxonomy" id="66887"/>
    <lineage>
        <taxon>Bacteria</taxon>
        <taxon>Bacillati</taxon>
        <taxon>Actinomycetota</taxon>
        <taxon>Actinomycetes</taxon>
        <taxon>Kitasatosporales</taxon>
        <taxon>Streptomycetaceae</taxon>
        <taxon>Streptomyces</taxon>
    </lineage>
</organism>
<keyword evidence="2" id="KW-1133">Transmembrane helix</keyword>
<dbReference type="RefSeq" id="WP_191878350.1">
    <property type="nucleotide sequence ID" value="NZ_BMTD01000031.1"/>
</dbReference>
<evidence type="ECO:0000256" key="2">
    <source>
        <dbReference type="SAM" id="Phobius"/>
    </source>
</evidence>
<reference evidence="3" key="2">
    <citation type="submission" date="2020-09" db="EMBL/GenBank/DDBJ databases">
        <authorList>
            <person name="Sun Q."/>
            <person name="Ohkuma M."/>
        </authorList>
    </citation>
    <scope>NUCLEOTIDE SEQUENCE</scope>
    <source>
        <strain evidence="3">JCM 4369</strain>
    </source>
</reference>
<sequence>MAGASTVYGIPRMERTDVPGLATRTDGRWDYPPLVRPPLPAGSPAPFTDRDKADIHYADLRGLVLPAPVGAKADAALAEDHGRVNPNVFLAEFARKDDRDSLRGALTGRGLRHIAARGWTMPDGTRTRICLLQFETGLIAELVQQDELSGYDGPAHALRGAPSNRMDDSFRTAATDVHSDLDAYAEKRRAGPAGLHHRRDVIVTAHLAKRAGARPRKLGPGSAVCPPSLKEHPVEIFFEALLALVCAGVLAFAGLTVKKLYQGQR</sequence>
<evidence type="ECO:0000313" key="3">
    <source>
        <dbReference type="EMBL" id="GGV27253.1"/>
    </source>
</evidence>
<keyword evidence="2" id="KW-0812">Transmembrane</keyword>
<accession>A0A918IJD8</accession>
<feature type="region of interest" description="Disordered" evidence="1">
    <location>
        <begin position="21"/>
        <end position="45"/>
    </location>
</feature>
<reference evidence="3" key="1">
    <citation type="journal article" date="2014" name="Int. J. Syst. Evol. Microbiol.">
        <title>Complete genome sequence of Corynebacterium casei LMG S-19264T (=DSM 44701T), isolated from a smear-ripened cheese.</title>
        <authorList>
            <consortium name="US DOE Joint Genome Institute (JGI-PGF)"/>
            <person name="Walter F."/>
            <person name="Albersmeier A."/>
            <person name="Kalinowski J."/>
            <person name="Ruckert C."/>
        </authorList>
    </citation>
    <scope>NUCLEOTIDE SEQUENCE</scope>
    <source>
        <strain evidence="3">JCM 4369</strain>
    </source>
</reference>
<keyword evidence="2" id="KW-0472">Membrane</keyword>
<keyword evidence="4" id="KW-1185">Reference proteome</keyword>
<gene>
    <name evidence="3" type="ORF">GCM10010260_79630</name>
</gene>
<name>A0A918IJD8_9ACTN</name>
<protein>
    <submittedName>
        <fullName evidence="3">Uncharacterized protein</fullName>
    </submittedName>
</protein>
<evidence type="ECO:0000256" key="1">
    <source>
        <dbReference type="SAM" id="MobiDB-lite"/>
    </source>
</evidence>
<proteinExistence type="predicted"/>
<feature type="compositionally biased region" description="Pro residues" evidence="1">
    <location>
        <begin position="34"/>
        <end position="43"/>
    </location>
</feature>
<dbReference type="Proteomes" id="UP000618795">
    <property type="component" value="Unassembled WGS sequence"/>
</dbReference>
<dbReference type="EMBL" id="BMTD01000031">
    <property type="protein sequence ID" value="GGV27253.1"/>
    <property type="molecule type" value="Genomic_DNA"/>
</dbReference>
<comment type="caution">
    <text evidence="3">The sequence shown here is derived from an EMBL/GenBank/DDBJ whole genome shotgun (WGS) entry which is preliminary data.</text>
</comment>
<dbReference type="AlphaFoldDB" id="A0A918IJD8"/>